<proteinExistence type="predicted"/>
<dbReference type="Pfam" id="PF07004">
    <property type="entry name" value="SHIPPO-rpt"/>
    <property type="match status" value="4"/>
</dbReference>
<keyword evidence="2" id="KW-1185">Reference proteome</keyword>
<comment type="caution">
    <text evidence="1">The sequence shown here is derived from an EMBL/GenBank/DDBJ whole genome shotgun (WGS) entry which is preliminary data.</text>
</comment>
<dbReference type="InterPro" id="IPR051291">
    <property type="entry name" value="CIMAP"/>
</dbReference>
<dbReference type="EMBL" id="VWZE01022392">
    <property type="protein sequence ID" value="NXF96578.1"/>
    <property type="molecule type" value="Genomic_DNA"/>
</dbReference>
<reference evidence="1 2" key="1">
    <citation type="submission" date="2019-09" db="EMBL/GenBank/DDBJ databases">
        <title>Bird 10,000 Genomes (B10K) Project - Family phase.</title>
        <authorList>
            <person name="Zhang G."/>
        </authorList>
    </citation>
    <scope>NUCLEOTIDE SEQUENCE [LARGE SCALE GENOMIC DNA]</scope>
    <source>
        <strain evidence="1">B10K-DU-001-04</strain>
        <tissue evidence="1">Muscle</tissue>
    </source>
</reference>
<dbReference type="Proteomes" id="UP000583613">
    <property type="component" value="Unassembled WGS sequence"/>
</dbReference>
<dbReference type="PANTHER" id="PTHR21580">
    <property type="entry name" value="SHIPPO-1-RELATED"/>
    <property type="match status" value="1"/>
</dbReference>
<evidence type="ECO:0000313" key="2">
    <source>
        <dbReference type="Proteomes" id="UP000583613"/>
    </source>
</evidence>
<feature type="non-terminal residue" evidence="1">
    <location>
        <position position="247"/>
    </location>
</feature>
<name>A0A7K8Y1A4_9PICI</name>
<accession>A0A7K8Y1A4</accession>
<dbReference type="PANTHER" id="PTHR21580:SF19">
    <property type="entry name" value="OUTER DENSE FIBER PROTEIN 3B"/>
    <property type="match status" value="1"/>
</dbReference>
<dbReference type="InterPro" id="IPR010736">
    <property type="entry name" value="SHIPPO-rpt"/>
</dbReference>
<dbReference type="OrthoDB" id="429991at2759"/>
<gene>
    <name evidence="1" type="primary">Odf3</name>
    <name evidence="1" type="ORF">EUBBOU_R14914</name>
</gene>
<dbReference type="AlphaFoldDB" id="A0A7K8Y1A4"/>
<evidence type="ECO:0000313" key="1">
    <source>
        <dbReference type="EMBL" id="NXF96578.1"/>
    </source>
</evidence>
<sequence length="247" mass="26571">EPWVGTWRPHRPRGPIAALYGSPGPKYGLPTNVGYRLHDPSRCRAPAYSFGIRGCQQTLPRSPGPAYMLPAGTTAKGPPGTPAFSIHSRPRELLPPDTPGPGCYRPERADKVAFPSAPAYALRSRTKMGSCQQTPGPAAYLLPAMLGARVVNKSSAPNYSIPGRSNVGAFYQDLSKTPGPCGYNTVATNVYKRRAPEFSMMARNTLPGDNTAKPGPGAYNPQQVSRRQGVTFGIRHSQYLVPLIVDV</sequence>
<organism evidence="1 2">
    <name type="scientific">Eubucco bourcierii</name>
    <name type="common">red-headed barbet</name>
    <dbReference type="NCBI Taxonomy" id="91767"/>
    <lineage>
        <taxon>Eukaryota</taxon>
        <taxon>Metazoa</taxon>
        <taxon>Chordata</taxon>
        <taxon>Craniata</taxon>
        <taxon>Vertebrata</taxon>
        <taxon>Euteleostomi</taxon>
        <taxon>Archelosauria</taxon>
        <taxon>Archosauria</taxon>
        <taxon>Dinosauria</taxon>
        <taxon>Saurischia</taxon>
        <taxon>Theropoda</taxon>
        <taxon>Coelurosauria</taxon>
        <taxon>Aves</taxon>
        <taxon>Neognathae</taxon>
        <taxon>Neoaves</taxon>
        <taxon>Telluraves</taxon>
        <taxon>Coraciimorphae</taxon>
        <taxon>Piciformes</taxon>
        <taxon>Ramphastidae</taxon>
        <taxon>Eubucco</taxon>
    </lineage>
</organism>
<feature type="non-terminal residue" evidence="1">
    <location>
        <position position="1"/>
    </location>
</feature>
<dbReference type="GO" id="GO:0005856">
    <property type="term" value="C:cytoskeleton"/>
    <property type="evidence" value="ECO:0007669"/>
    <property type="project" value="TreeGrafter"/>
</dbReference>
<protein>
    <submittedName>
        <fullName evidence="1">ODF3A protein</fullName>
    </submittedName>
</protein>